<dbReference type="PANTHER" id="PTHR19432:SF35">
    <property type="entry name" value="SOLUTE CARRIER FAMILY 45 MEMBER 3 ISOFORM X1"/>
    <property type="match status" value="1"/>
</dbReference>
<proteinExistence type="predicted"/>
<dbReference type="GO" id="GO:0008506">
    <property type="term" value="F:sucrose:proton symporter activity"/>
    <property type="evidence" value="ECO:0007669"/>
    <property type="project" value="TreeGrafter"/>
</dbReference>
<keyword evidence="6" id="KW-0413">Isomerase</keyword>
<dbReference type="EMBL" id="LSRX01000098">
    <property type="protein sequence ID" value="OLQ09362.1"/>
    <property type="molecule type" value="Genomic_DNA"/>
</dbReference>
<name>A0A1Q9EPK8_SYMMI</name>
<dbReference type="Pfam" id="PF13347">
    <property type="entry name" value="MFS_2"/>
    <property type="match status" value="1"/>
</dbReference>
<evidence type="ECO:0000256" key="2">
    <source>
        <dbReference type="ARBA" id="ARBA00022448"/>
    </source>
</evidence>
<feature type="transmembrane region" description="Helical" evidence="9">
    <location>
        <begin position="159"/>
        <end position="177"/>
    </location>
</feature>
<dbReference type="InterPro" id="IPR046357">
    <property type="entry name" value="PPIase_dom_sf"/>
</dbReference>
<comment type="subcellular location">
    <subcellularLocation>
        <location evidence="1">Membrane</location>
        <topology evidence="1">Multi-pass membrane protein</topology>
    </subcellularLocation>
</comment>
<feature type="transmembrane region" description="Helical" evidence="9">
    <location>
        <begin position="225"/>
        <end position="247"/>
    </location>
</feature>
<dbReference type="Proteomes" id="UP000186817">
    <property type="component" value="Unassembled WGS sequence"/>
</dbReference>
<protein>
    <recommendedName>
        <fullName evidence="6">peptidylprolyl isomerase</fullName>
        <ecNumber evidence="6">5.2.1.8</ecNumber>
    </recommendedName>
</protein>
<dbReference type="SUPFAM" id="SSF103473">
    <property type="entry name" value="MFS general substrate transporter"/>
    <property type="match status" value="1"/>
</dbReference>
<keyword evidence="5 9" id="KW-0472">Membrane</keyword>
<dbReference type="OrthoDB" id="429247at2759"/>
<dbReference type="GO" id="GO:0003755">
    <property type="term" value="F:peptidyl-prolyl cis-trans isomerase activity"/>
    <property type="evidence" value="ECO:0007669"/>
    <property type="project" value="UniProtKB-KW"/>
</dbReference>
<evidence type="ECO:0000313" key="11">
    <source>
        <dbReference type="EMBL" id="OLQ09362.1"/>
    </source>
</evidence>
<dbReference type="Gene3D" id="1.20.1250.20">
    <property type="entry name" value="MFS general substrate transporter like domains"/>
    <property type="match status" value="1"/>
</dbReference>
<feature type="transmembrane region" description="Helical" evidence="9">
    <location>
        <begin position="198"/>
        <end position="219"/>
    </location>
</feature>
<feature type="transmembrane region" description="Helical" evidence="9">
    <location>
        <begin position="339"/>
        <end position="357"/>
    </location>
</feature>
<evidence type="ECO:0000256" key="7">
    <source>
        <dbReference type="SAM" id="Coils"/>
    </source>
</evidence>
<dbReference type="InterPro" id="IPR009579">
    <property type="entry name" value="DUF1192"/>
</dbReference>
<feature type="coiled-coil region" evidence="7">
    <location>
        <begin position="989"/>
        <end position="1016"/>
    </location>
</feature>
<evidence type="ECO:0000256" key="3">
    <source>
        <dbReference type="ARBA" id="ARBA00022692"/>
    </source>
</evidence>
<accession>A0A1Q9EPK8</accession>
<keyword evidence="6" id="KW-0697">Rotamase</keyword>
<keyword evidence="2" id="KW-0813">Transport</keyword>
<dbReference type="Pfam" id="PF06698">
    <property type="entry name" value="DUF1192"/>
    <property type="match status" value="1"/>
</dbReference>
<dbReference type="PROSITE" id="PS50059">
    <property type="entry name" value="FKBP_PPIASE"/>
    <property type="match status" value="1"/>
</dbReference>
<feature type="transmembrane region" description="Helical" evidence="9">
    <location>
        <begin position="364"/>
        <end position="384"/>
    </location>
</feature>
<dbReference type="SUPFAM" id="SSF54534">
    <property type="entry name" value="FKBP-like"/>
    <property type="match status" value="1"/>
</dbReference>
<feature type="region of interest" description="Disordered" evidence="8">
    <location>
        <begin position="700"/>
        <end position="793"/>
    </location>
</feature>
<evidence type="ECO:0000256" key="4">
    <source>
        <dbReference type="ARBA" id="ARBA00022989"/>
    </source>
</evidence>
<feature type="coiled-coil region" evidence="7">
    <location>
        <begin position="855"/>
        <end position="883"/>
    </location>
</feature>
<feature type="transmembrane region" description="Helical" evidence="9">
    <location>
        <begin position="279"/>
        <end position="300"/>
    </location>
</feature>
<feature type="compositionally biased region" description="Basic and acidic residues" evidence="8">
    <location>
        <begin position="700"/>
        <end position="709"/>
    </location>
</feature>
<dbReference type="Pfam" id="PF00254">
    <property type="entry name" value="FKBP_C"/>
    <property type="match status" value="1"/>
</dbReference>
<evidence type="ECO:0000256" key="1">
    <source>
        <dbReference type="ARBA" id="ARBA00004141"/>
    </source>
</evidence>
<evidence type="ECO:0000313" key="12">
    <source>
        <dbReference type="Proteomes" id="UP000186817"/>
    </source>
</evidence>
<evidence type="ECO:0000259" key="10">
    <source>
        <dbReference type="PROSITE" id="PS50059"/>
    </source>
</evidence>
<feature type="compositionally biased region" description="Basic and acidic residues" evidence="8">
    <location>
        <begin position="718"/>
        <end position="727"/>
    </location>
</feature>
<evidence type="ECO:0000256" key="5">
    <source>
        <dbReference type="ARBA" id="ARBA00023136"/>
    </source>
</evidence>
<keyword evidence="12" id="KW-1185">Reference proteome</keyword>
<organism evidence="11 12">
    <name type="scientific">Symbiodinium microadriaticum</name>
    <name type="common">Dinoflagellate</name>
    <name type="synonym">Zooxanthella microadriatica</name>
    <dbReference type="NCBI Taxonomy" id="2951"/>
    <lineage>
        <taxon>Eukaryota</taxon>
        <taxon>Sar</taxon>
        <taxon>Alveolata</taxon>
        <taxon>Dinophyceae</taxon>
        <taxon>Suessiales</taxon>
        <taxon>Symbiodiniaceae</taxon>
        <taxon>Symbiodinium</taxon>
    </lineage>
</organism>
<keyword evidence="4 9" id="KW-1133">Transmembrane helix</keyword>
<feature type="domain" description="PPIase FKBP-type" evidence="10">
    <location>
        <begin position="602"/>
        <end position="674"/>
    </location>
</feature>
<gene>
    <name evidence="11" type="primary">SUT5</name>
    <name evidence="11" type="ORF">AK812_SmicGene7051</name>
</gene>
<dbReference type="InterPro" id="IPR001179">
    <property type="entry name" value="PPIase_FKBP_dom"/>
</dbReference>
<dbReference type="GO" id="GO:0016020">
    <property type="term" value="C:membrane"/>
    <property type="evidence" value="ECO:0007669"/>
    <property type="project" value="UniProtKB-SubCell"/>
</dbReference>
<dbReference type="AlphaFoldDB" id="A0A1Q9EPK8"/>
<feature type="transmembrane region" description="Helical" evidence="9">
    <location>
        <begin position="460"/>
        <end position="485"/>
    </location>
</feature>
<evidence type="ECO:0000256" key="8">
    <source>
        <dbReference type="SAM" id="MobiDB-lite"/>
    </source>
</evidence>
<keyword evidence="3 9" id="KW-0812">Transmembrane</keyword>
<feature type="transmembrane region" description="Helical" evidence="9">
    <location>
        <begin position="129"/>
        <end position="147"/>
    </location>
</feature>
<dbReference type="Gene3D" id="3.10.50.40">
    <property type="match status" value="1"/>
</dbReference>
<evidence type="ECO:0000256" key="9">
    <source>
        <dbReference type="SAM" id="Phobius"/>
    </source>
</evidence>
<keyword evidence="7" id="KW-0175">Coiled coil</keyword>
<feature type="transmembrane region" description="Helical" evidence="9">
    <location>
        <begin position="390"/>
        <end position="413"/>
    </location>
</feature>
<reference evidence="11 12" key="1">
    <citation type="submission" date="2016-02" db="EMBL/GenBank/DDBJ databases">
        <title>Genome analysis of coral dinoflagellate symbionts highlights evolutionary adaptations to a symbiotic lifestyle.</title>
        <authorList>
            <person name="Aranda M."/>
            <person name="Li Y."/>
            <person name="Liew Y.J."/>
            <person name="Baumgarten S."/>
            <person name="Simakov O."/>
            <person name="Wilson M."/>
            <person name="Piel J."/>
            <person name="Ashoor H."/>
            <person name="Bougouffa S."/>
            <person name="Bajic V.B."/>
            <person name="Ryu T."/>
            <person name="Ravasi T."/>
            <person name="Bayer T."/>
            <person name="Micklem G."/>
            <person name="Kim H."/>
            <person name="Bhak J."/>
            <person name="Lajeunesse T.C."/>
            <person name="Voolstra C.R."/>
        </authorList>
    </citation>
    <scope>NUCLEOTIDE SEQUENCE [LARGE SCALE GENOMIC DNA]</scope>
    <source>
        <strain evidence="11 12">CCMP2467</strain>
    </source>
</reference>
<dbReference type="InterPro" id="IPR036259">
    <property type="entry name" value="MFS_trans_sf"/>
</dbReference>
<dbReference type="EC" id="5.2.1.8" evidence="6"/>
<sequence length="1029" mass="110781">MPAVKADDITAVVPDEIGAVEGVDEESALSPGKGQAARKHAAAIESADSDEKEFYPLWKLTLVALPQLGVQVMWCFIGPNAAPYMGHLGVGPSLATLNNVAGPITGFFTGPIIGAWSDRLTSKWGRRRPIILGGLISTWIAGMLFSASEHLFADTAAKIGFAVPMYWVMDVTINILQTPHRALVSDLATVEQQVPMQVVFVVIMSIGNFLGYSIMQIYAIPVEHMLKLMAMICALNTLCIAIQFAVAKEVPLKRAESAGKGCCAPVLSVVSSIRGMPCLLYHLAFVQCLVWIGNTAWTYYSSQWFADSVYEGDQHAPEGSEAKLSYGEGMHAFSMGGQYRSGFQLLAALSIIVLLLQTRLRPRLIYAPCIFIGAIVSFLAGYVVGHNAAFAIIVFVFSIMPETGSFAIPFGLVATLNKRAEQEGKQVSTALQMALLNCCVTVGQQICHVVTATIETSLPLHAALPVAFLFAAATYIVGGCSALCLNDRPPSEESSGESSSAEGTTTANATVTIAAALRLPPAPTDACPFSLGSKCQERAGPHAPPAWNWHLLALGIWDSSAGELHSIELQGFQEGSGVVSLKSGLQYKVLKKGEGKFHPKKDTTCSCHYAGTTLSLTPNAIDLPEDQWSEFDSSYKRGDPTDFAPNQVIKGWTEAMQLMVEGDKWELYIPSKLGSSVSAHRLGGWRQWSQDQWWRDAHLQDGDAEDRGRRQGAGRQMRSQDSRELRGSRPGVCVLTRDCRSMGKKRQYGDDEPAPRGPPGGGGGGGGGGGRPRPGILDDDDIPRPKKVKPQNLEKLSVEELHQRKHDLKQEENYQNMVMSKKKRGPYSASDIRATYTQVLRFQYLQKEVDLEIERREARKEKQAEAKAMKRQQQEEAQRARRAAIMAAEAGYEGDAPGVALPPEFGGSAGASQFQDFHSMGSTGMQGSSTSVADARRVGAYANQPAFDIPGAASSSSGMGQGFFGAGGCGGASDTASTSTGSATPMNPMMMMAQMMLETQKKLKEAQEKMQQVQDMHGNTGGCGFPGSP</sequence>
<comment type="caution">
    <text evidence="11">The sequence shown here is derived from an EMBL/GenBank/DDBJ whole genome shotgun (WGS) entry which is preliminary data.</text>
</comment>
<feature type="compositionally biased region" description="Gly residues" evidence="8">
    <location>
        <begin position="759"/>
        <end position="772"/>
    </location>
</feature>
<evidence type="ECO:0000256" key="6">
    <source>
        <dbReference type="PROSITE-ProRule" id="PRU00277"/>
    </source>
</evidence>
<dbReference type="PANTHER" id="PTHR19432">
    <property type="entry name" value="SUGAR TRANSPORTER"/>
    <property type="match status" value="1"/>
</dbReference>
<comment type="catalytic activity">
    <reaction evidence="6">
        <text>[protein]-peptidylproline (omega=180) = [protein]-peptidylproline (omega=0)</text>
        <dbReference type="Rhea" id="RHEA:16237"/>
        <dbReference type="Rhea" id="RHEA-COMP:10747"/>
        <dbReference type="Rhea" id="RHEA-COMP:10748"/>
        <dbReference type="ChEBI" id="CHEBI:83833"/>
        <dbReference type="ChEBI" id="CHEBI:83834"/>
        <dbReference type="EC" id="5.2.1.8"/>
    </reaction>
</comment>